<dbReference type="EMBL" id="CM035422">
    <property type="protein sequence ID" value="KAH7372568.1"/>
    <property type="molecule type" value="Genomic_DNA"/>
</dbReference>
<accession>A0A8T2SS07</accession>
<dbReference type="Proteomes" id="UP000825935">
    <property type="component" value="Chromosome 17"/>
</dbReference>
<dbReference type="OMA" id="MARCWDE"/>
<evidence type="ECO:0000313" key="3">
    <source>
        <dbReference type="Proteomes" id="UP000825935"/>
    </source>
</evidence>
<evidence type="ECO:0000256" key="1">
    <source>
        <dbReference type="SAM" id="MobiDB-lite"/>
    </source>
</evidence>
<evidence type="ECO:0000313" key="2">
    <source>
        <dbReference type="EMBL" id="KAH7372568.1"/>
    </source>
</evidence>
<name>A0A8T2SS07_CERRI</name>
<gene>
    <name evidence="2" type="ORF">KP509_17G010600</name>
</gene>
<dbReference type="AlphaFoldDB" id="A0A8T2SS07"/>
<organism evidence="2 3">
    <name type="scientific">Ceratopteris richardii</name>
    <name type="common">Triangle waterfern</name>
    <dbReference type="NCBI Taxonomy" id="49495"/>
    <lineage>
        <taxon>Eukaryota</taxon>
        <taxon>Viridiplantae</taxon>
        <taxon>Streptophyta</taxon>
        <taxon>Embryophyta</taxon>
        <taxon>Tracheophyta</taxon>
        <taxon>Polypodiopsida</taxon>
        <taxon>Polypodiidae</taxon>
        <taxon>Polypodiales</taxon>
        <taxon>Pteridineae</taxon>
        <taxon>Pteridaceae</taxon>
        <taxon>Parkerioideae</taxon>
        <taxon>Ceratopteris</taxon>
    </lineage>
</organism>
<sequence length="323" mass="35259">MARCWDEYMWKAHKAIAMDPWVDHVQLLDVLIVEKKAGFREYLPSWLLPRRRSVLLGSAPLVRVGSMQSLALRKIISSEAVTGGSNKDEKSPSSEVNPDSSDAAIVKRTIDNPNVDEAAVDTRLWITVTSSDMPDIETTINSSNSLLGSFAVATSPTGQFDISGSKTISVNVTGVMSRRVDLDALLELVTARRSSLSSTSAVYPAAWKPDIFLPQLRWSSKRGQTLWIVVEIIYASSLNMQDEAKAGSNKAADVKAVAGATDVNVSVQGSLDNSYVWKVAAPEGKSVFPMAFRLQRLDYDASGNLVFGSSSRQISRCHSSRYP</sequence>
<comment type="caution">
    <text evidence="2">The sequence shown here is derived from an EMBL/GenBank/DDBJ whole genome shotgun (WGS) entry which is preliminary data.</text>
</comment>
<reference evidence="2" key="1">
    <citation type="submission" date="2021-08" db="EMBL/GenBank/DDBJ databases">
        <title>WGS assembly of Ceratopteris richardii.</title>
        <authorList>
            <person name="Marchant D.B."/>
            <person name="Chen G."/>
            <person name="Jenkins J."/>
            <person name="Shu S."/>
            <person name="Leebens-Mack J."/>
            <person name="Grimwood J."/>
            <person name="Schmutz J."/>
            <person name="Soltis P."/>
            <person name="Soltis D."/>
            <person name="Chen Z.-H."/>
        </authorList>
    </citation>
    <scope>NUCLEOTIDE SEQUENCE</scope>
    <source>
        <strain evidence="2">Whitten #5841</strain>
        <tissue evidence="2">Leaf</tissue>
    </source>
</reference>
<proteinExistence type="predicted"/>
<protein>
    <submittedName>
        <fullName evidence="2">Uncharacterized protein</fullName>
    </submittedName>
</protein>
<dbReference type="OrthoDB" id="1990204at2759"/>
<keyword evidence="3" id="KW-1185">Reference proteome</keyword>
<feature type="region of interest" description="Disordered" evidence="1">
    <location>
        <begin position="82"/>
        <end position="103"/>
    </location>
</feature>